<evidence type="ECO:0000313" key="1">
    <source>
        <dbReference type="EMBL" id="QZE15165.1"/>
    </source>
</evidence>
<keyword evidence="2" id="KW-1185">Reference proteome</keyword>
<proteinExistence type="predicted"/>
<reference evidence="1" key="1">
    <citation type="submission" date="2021-08" db="EMBL/GenBank/DDBJ databases">
        <title>Novel anaerobic bacterium isolated from sea squirt in East Sea, Republic of Korea.</title>
        <authorList>
            <person name="Nguyen T.H."/>
            <person name="Li Z."/>
            <person name="Lee Y.-J."/>
            <person name="Ko J."/>
            <person name="Kim S.-G."/>
        </authorList>
    </citation>
    <scope>NUCLEOTIDE SEQUENCE</scope>
    <source>
        <strain evidence="1">KCTC 25031</strain>
    </source>
</reference>
<gene>
    <name evidence="1" type="ORF">K4L44_04855</name>
</gene>
<name>A0AC61NKJ0_9BACT</name>
<dbReference type="EMBL" id="CP081303">
    <property type="protein sequence ID" value="QZE15165.1"/>
    <property type="molecule type" value="Genomic_DNA"/>
</dbReference>
<dbReference type="Proteomes" id="UP000826212">
    <property type="component" value="Chromosome"/>
</dbReference>
<organism evidence="1 2">
    <name type="scientific">Halosquirtibacter laminarini</name>
    <dbReference type="NCBI Taxonomy" id="3374600"/>
    <lineage>
        <taxon>Bacteria</taxon>
        <taxon>Pseudomonadati</taxon>
        <taxon>Bacteroidota</taxon>
        <taxon>Bacteroidia</taxon>
        <taxon>Marinilabiliales</taxon>
        <taxon>Prolixibacteraceae</taxon>
        <taxon>Halosquirtibacter</taxon>
    </lineage>
</organism>
<sequence length="412" mass="45805">MKKSIVILFIYVVMMSVSCKKQDSSVVPKLTPIPTGIDVSVNSNGIVELPSNMPDVFKKVFTKYTKVMAPNGKPIHILIQNGWSDAQAVKGRKVLEHYLTNFPGSEYGNDKSAVANSIANLGGVLFFANDWNSMETPQMQAAMNALGGKVQNQHANEITVEGSEDYLNHKTRDASWEEIFHFVHDYGIKKVLPEYQKEIVAAEKAAAARGFKGWPKNEPSNFPNEYYICVYDNYLNLWKVKPKIYEGKSLTPEEVPAGKSHFGAYPFADSREGVRSNDALGYAMVEKFLPPYITFTPELPSSFNDVFWIRENADKVYTSKSMFLKNVTLTGNNNSGIMGNELDNIFKGNSGNNTFDGYTGDDIVVFIGPRSEYVITKSQGSTTVQDTHSGRDGVDVLTNIEKVKFSDTTISL</sequence>
<accession>A0AC61NKJ0</accession>
<protein>
    <submittedName>
        <fullName evidence="1">Uncharacterized protein</fullName>
    </submittedName>
</protein>
<evidence type="ECO:0000313" key="2">
    <source>
        <dbReference type="Proteomes" id="UP000826212"/>
    </source>
</evidence>